<gene>
    <name evidence="6" type="ORF">ODALV1_LOCUS1641</name>
</gene>
<dbReference type="Proteomes" id="UP001642540">
    <property type="component" value="Unassembled WGS sequence"/>
</dbReference>
<protein>
    <recommendedName>
        <fullName evidence="3">peptidylprolyl isomerase</fullName>
        <ecNumber evidence="3">5.2.1.8</ecNumber>
    </recommendedName>
</protein>
<keyword evidence="3" id="KW-0413">Isomerase</keyword>
<sequence length="497" mass="54735">MEHHRQESSGPSSSAGSSVTAKGRKGRRHQAQKRAFQNDTTAKKETPPTPIAKPEELIPKTALEIIDNKGQKLWKIPAEAQPLPQDGMVAQVHFKSWLVADKEKKIIDSSSSSDSTAGQVGQQPFEFVIGKGQVSRAIDEGVKTMRNGEKAQFIYRRSEEASGSVNASLAAKDMDKDKEGQKNEELVCTEVELVNILDQPGKPEVCVKKGSPGMVMKEMIEIQEDGTTMDGNVIVFVTLTGYHHGKVFFPRATLPFNPKDNSWGSNKADRIFPATLPNAIKSMRNGEKALVSLSGSSAMRVALEDKPQKIHVPVGAPIRFLVEIEEVDKLIDPKTVALGPSMDSCVDLLQKGNTYKDQGHADAALSKFVRAEELMQNQSFFGAQLLLYATLKDLADLHGKTDKMDRNRALSICNKAIGMENSLPFPADKVSCKIHMRRGIIRMEQRKYTLAKRDFEKALLLAVEGEEEDLASEALILLSAASQHVGTRRSGFNWLDD</sequence>
<evidence type="ECO:0000313" key="6">
    <source>
        <dbReference type="EMBL" id="CAL8071273.1"/>
    </source>
</evidence>
<evidence type="ECO:0000256" key="4">
    <source>
        <dbReference type="SAM" id="MobiDB-lite"/>
    </source>
</evidence>
<organism evidence="6 7">
    <name type="scientific">Orchesella dallaii</name>
    <dbReference type="NCBI Taxonomy" id="48710"/>
    <lineage>
        <taxon>Eukaryota</taxon>
        <taxon>Metazoa</taxon>
        <taxon>Ecdysozoa</taxon>
        <taxon>Arthropoda</taxon>
        <taxon>Hexapoda</taxon>
        <taxon>Collembola</taxon>
        <taxon>Entomobryomorpha</taxon>
        <taxon>Entomobryoidea</taxon>
        <taxon>Orchesellidae</taxon>
        <taxon>Orchesellinae</taxon>
        <taxon>Orchesella</taxon>
    </lineage>
</organism>
<dbReference type="PANTHER" id="PTHR46512:SF9">
    <property type="entry name" value="PEPTIDYLPROLYL ISOMERASE"/>
    <property type="match status" value="1"/>
</dbReference>
<dbReference type="InterPro" id="IPR001179">
    <property type="entry name" value="PPIase_FKBP_dom"/>
</dbReference>
<evidence type="ECO:0000256" key="2">
    <source>
        <dbReference type="ARBA" id="ARBA00022803"/>
    </source>
</evidence>
<keyword evidence="1" id="KW-0677">Repeat</keyword>
<feature type="region of interest" description="Disordered" evidence="4">
    <location>
        <begin position="1"/>
        <end position="57"/>
    </location>
</feature>
<dbReference type="InterPro" id="IPR050754">
    <property type="entry name" value="FKBP4/5/8-like"/>
</dbReference>
<evidence type="ECO:0000256" key="1">
    <source>
        <dbReference type="ARBA" id="ARBA00022737"/>
    </source>
</evidence>
<dbReference type="EMBL" id="CAXLJM020000005">
    <property type="protein sequence ID" value="CAL8071273.1"/>
    <property type="molecule type" value="Genomic_DNA"/>
</dbReference>
<keyword evidence="2" id="KW-0802">TPR repeat</keyword>
<accession>A0ABP1PPB0</accession>
<keyword evidence="7" id="KW-1185">Reference proteome</keyword>
<dbReference type="SUPFAM" id="SSF54534">
    <property type="entry name" value="FKBP-like"/>
    <property type="match status" value="1"/>
</dbReference>
<dbReference type="Pfam" id="PF00254">
    <property type="entry name" value="FKBP_C"/>
    <property type="match status" value="1"/>
</dbReference>
<comment type="catalytic activity">
    <reaction evidence="3">
        <text>[protein]-peptidylproline (omega=180) = [protein]-peptidylproline (omega=0)</text>
        <dbReference type="Rhea" id="RHEA:16237"/>
        <dbReference type="Rhea" id="RHEA-COMP:10747"/>
        <dbReference type="Rhea" id="RHEA-COMP:10748"/>
        <dbReference type="ChEBI" id="CHEBI:83833"/>
        <dbReference type="ChEBI" id="CHEBI:83834"/>
        <dbReference type="EC" id="5.2.1.8"/>
    </reaction>
</comment>
<dbReference type="InterPro" id="IPR046357">
    <property type="entry name" value="PPIase_dom_sf"/>
</dbReference>
<name>A0ABP1PPB0_9HEXA</name>
<proteinExistence type="predicted"/>
<feature type="compositionally biased region" description="Low complexity" evidence="4">
    <location>
        <begin position="8"/>
        <end position="18"/>
    </location>
</feature>
<evidence type="ECO:0000259" key="5">
    <source>
        <dbReference type="PROSITE" id="PS50059"/>
    </source>
</evidence>
<keyword evidence="3" id="KW-0697">Rotamase</keyword>
<dbReference type="Gene3D" id="3.10.50.40">
    <property type="match status" value="1"/>
</dbReference>
<reference evidence="6 7" key="1">
    <citation type="submission" date="2024-08" db="EMBL/GenBank/DDBJ databases">
        <authorList>
            <person name="Cucini C."/>
            <person name="Frati F."/>
        </authorList>
    </citation>
    <scope>NUCLEOTIDE SEQUENCE [LARGE SCALE GENOMIC DNA]</scope>
</reference>
<dbReference type="SUPFAM" id="SSF48452">
    <property type="entry name" value="TPR-like"/>
    <property type="match status" value="1"/>
</dbReference>
<dbReference type="InterPro" id="IPR011990">
    <property type="entry name" value="TPR-like_helical_dom_sf"/>
</dbReference>
<feature type="domain" description="PPIase FKBP-type" evidence="5">
    <location>
        <begin position="87"/>
        <end position="153"/>
    </location>
</feature>
<comment type="caution">
    <text evidence="6">The sequence shown here is derived from an EMBL/GenBank/DDBJ whole genome shotgun (WGS) entry which is preliminary data.</text>
</comment>
<evidence type="ECO:0000313" key="7">
    <source>
        <dbReference type="Proteomes" id="UP001642540"/>
    </source>
</evidence>
<dbReference type="EC" id="5.2.1.8" evidence="3"/>
<dbReference type="Gene3D" id="1.25.40.10">
    <property type="entry name" value="Tetratricopeptide repeat domain"/>
    <property type="match status" value="1"/>
</dbReference>
<evidence type="ECO:0000256" key="3">
    <source>
        <dbReference type="PROSITE-ProRule" id="PRU00277"/>
    </source>
</evidence>
<feature type="compositionally biased region" description="Basic residues" evidence="4">
    <location>
        <begin position="22"/>
        <end position="32"/>
    </location>
</feature>
<dbReference type="PROSITE" id="PS50059">
    <property type="entry name" value="FKBP_PPIASE"/>
    <property type="match status" value="1"/>
</dbReference>
<dbReference type="PANTHER" id="PTHR46512">
    <property type="entry name" value="PEPTIDYLPROLYL ISOMERASE"/>
    <property type="match status" value="1"/>
</dbReference>